<dbReference type="AlphaFoldDB" id="A0A445C839"/>
<dbReference type="STRING" id="3818.A0A445C839"/>
<name>A0A445C839_ARAHY</name>
<dbReference type="Proteomes" id="UP000289738">
    <property type="component" value="Chromosome A07"/>
</dbReference>
<gene>
    <name evidence="2" type="ORF">Ahy_A07g033042</name>
</gene>
<dbReference type="Pfam" id="PF00314">
    <property type="entry name" value="Thaumatin"/>
    <property type="match status" value="1"/>
</dbReference>
<dbReference type="PROSITE" id="PS00316">
    <property type="entry name" value="THAUMATIN_1"/>
    <property type="match status" value="1"/>
</dbReference>
<organism evidence="2 3">
    <name type="scientific">Arachis hypogaea</name>
    <name type="common">Peanut</name>
    <dbReference type="NCBI Taxonomy" id="3818"/>
    <lineage>
        <taxon>Eukaryota</taxon>
        <taxon>Viridiplantae</taxon>
        <taxon>Streptophyta</taxon>
        <taxon>Embryophyta</taxon>
        <taxon>Tracheophyta</taxon>
        <taxon>Spermatophyta</taxon>
        <taxon>Magnoliopsida</taxon>
        <taxon>eudicotyledons</taxon>
        <taxon>Gunneridae</taxon>
        <taxon>Pentapetalae</taxon>
        <taxon>rosids</taxon>
        <taxon>fabids</taxon>
        <taxon>Fabales</taxon>
        <taxon>Fabaceae</taxon>
        <taxon>Papilionoideae</taxon>
        <taxon>50 kb inversion clade</taxon>
        <taxon>dalbergioids sensu lato</taxon>
        <taxon>Dalbergieae</taxon>
        <taxon>Pterocarpus clade</taxon>
        <taxon>Arachis</taxon>
    </lineage>
</organism>
<dbReference type="CDD" id="cd09218">
    <property type="entry name" value="TLP-PA"/>
    <property type="match status" value="1"/>
</dbReference>
<comment type="caution">
    <text evidence="2">The sequence shown here is derived from an EMBL/GenBank/DDBJ whole genome shotgun (WGS) entry which is preliminary data.</text>
</comment>
<dbReference type="SUPFAM" id="SSF49870">
    <property type="entry name" value="Osmotin, thaumatin-like protein"/>
    <property type="match status" value="1"/>
</dbReference>
<evidence type="ECO:0008006" key="4">
    <source>
        <dbReference type="Google" id="ProtNLM"/>
    </source>
</evidence>
<dbReference type="InterPro" id="IPR017949">
    <property type="entry name" value="Thaumatin_CS"/>
</dbReference>
<dbReference type="EMBL" id="SDMP01000007">
    <property type="protein sequence ID" value="RYR47104.1"/>
    <property type="molecule type" value="Genomic_DNA"/>
</dbReference>
<evidence type="ECO:0000313" key="2">
    <source>
        <dbReference type="EMBL" id="RYR47104.1"/>
    </source>
</evidence>
<protein>
    <recommendedName>
        <fullName evidence="4">Thaumatin-like protein</fullName>
    </recommendedName>
</protein>
<dbReference type="PRINTS" id="PR00347">
    <property type="entry name" value="THAUMATIN"/>
</dbReference>
<accession>A0A445C839</accession>
<dbReference type="InterPro" id="IPR001938">
    <property type="entry name" value="Thaumatin"/>
</dbReference>
<evidence type="ECO:0000313" key="3">
    <source>
        <dbReference type="Proteomes" id="UP000289738"/>
    </source>
</evidence>
<proteinExistence type="inferred from homology"/>
<dbReference type="PROSITE" id="PS51367">
    <property type="entry name" value="THAUMATIN_2"/>
    <property type="match status" value="1"/>
</dbReference>
<evidence type="ECO:0000256" key="1">
    <source>
        <dbReference type="ARBA" id="ARBA00010607"/>
    </source>
</evidence>
<dbReference type="FunFam" id="2.60.110.10:FF:000001">
    <property type="entry name" value="THAUMATIN-LIKE PROTEIN 1"/>
    <property type="match status" value="1"/>
</dbReference>
<sequence length="498" mass="53850">MEVYGKSMVAAPANVIYLSSILGQDGPVPVHKCDWKCQNENVCGNMYRCKLTGLTHICDKNCNQRILYDNHSSLCLASGKIFPLSQEEEQAVRGVRRKLDAENSLADSCGCKRRRDAQFHPSPFERSFSAVSPICSQNLIVFGGLDVSPCAVGNTEFCKFRFPPVPHMNKVVGSLMSVVRCNPCRYRGLQILLESVLEYGGRGHIFTITNNCPYTIWPGTLSGAGSPSLATTGFRLDPGLSVKLTSVPGWSGRIWARTGCTFDATGTGKCQTGDCGGRLECDGNGAAPPTSLFEITLGKGTDQDYYDVSMVDGYNLPLLAQPRGVYGGAACNATGCVTDINRGCPKELQVVGGDGYQDEGGVVGCRSACEAFGSDQYCCSGAFANPTTCQPSYYSTIFKRACPRAYSYAFDDGTSTFTCKAYEYDIVFCPSSYRNKKPKGTVLPPPITVPPQPQSITEPYEKFQQDNSSSNAPLSFGVPTFLLVTRLLAILAMTQPLM</sequence>
<dbReference type="Gene3D" id="2.60.110.10">
    <property type="entry name" value="Thaumatin"/>
    <property type="match status" value="1"/>
</dbReference>
<reference evidence="2 3" key="1">
    <citation type="submission" date="2019-01" db="EMBL/GenBank/DDBJ databases">
        <title>Sequencing of cultivated peanut Arachis hypogaea provides insights into genome evolution and oil improvement.</title>
        <authorList>
            <person name="Chen X."/>
        </authorList>
    </citation>
    <scope>NUCLEOTIDE SEQUENCE [LARGE SCALE GENOMIC DNA]</scope>
    <source>
        <strain evidence="3">cv. Fuhuasheng</strain>
        <tissue evidence="2">Leaves</tissue>
    </source>
</reference>
<dbReference type="PANTHER" id="PTHR31048">
    <property type="entry name" value="OS03G0233200 PROTEIN"/>
    <property type="match status" value="1"/>
</dbReference>
<keyword evidence="3" id="KW-1185">Reference proteome</keyword>
<dbReference type="InterPro" id="IPR037176">
    <property type="entry name" value="Osmotin/thaumatin-like_sf"/>
</dbReference>
<dbReference type="SMART" id="SM00205">
    <property type="entry name" value="THN"/>
    <property type="match status" value="1"/>
</dbReference>
<comment type="similarity">
    <text evidence="1">Belongs to the thaumatin family.</text>
</comment>